<dbReference type="InterPro" id="IPR007867">
    <property type="entry name" value="GMC_OxRtase_C"/>
</dbReference>
<dbReference type="EMBL" id="BSNX01000030">
    <property type="protein sequence ID" value="GLQ73441.1"/>
    <property type="molecule type" value="Genomic_DNA"/>
</dbReference>
<protein>
    <recommendedName>
        <fullName evidence="7">Glucose-methanol-choline oxidoreductase C-terminal domain-containing protein</fullName>
    </recommendedName>
</protein>
<keyword evidence="3" id="KW-0285">Flavoprotein</keyword>
<evidence type="ECO:0000256" key="4">
    <source>
        <dbReference type="ARBA" id="ARBA00022827"/>
    </source>
</evidence>
<dbReference type="GO" id="GO:0016614">
    <property type="term" value="F:oxidoreductase activity, acting on CH-OH group of donors"/>
    <property type="evidence" value="ECO:0007669"/>
    <property type="project" value="InterPro"/>
</dbReference>
<accession>A0AAV5NTW5</accession>
<comment type="cofactor">
    <cofactor evidence="1">
        <name>FAD</name>
        <dbReference type="ChEBI" id="CHEBI:57692"/>
    </cofactor>
</comment>
<name>A0AAV5NTW5_9VIBR</name>
<proteinExistence type="inferred from homology"/>
<dbReference type="RefSeq" id="WP_221768535.1">
    <property type="nucleotide sequence ID" value="NZ_AP025144.1"/>
</dbReference>
<dbReference type="Gene3D" id="3.50.50.60">
    <property type="entry name" value="FAD/NAD(P)-binding domain"/>
    <property type="match status" value="2"/>
</dbReference>
<comment type="caution">
    <text evidence="8">The sequence shown here is derived from an EMBL/GenBank/DDBJ whole genome shotgun (WGS) entry which is preliminary data.</text>
</comment>
<sequence length="589" mass="65129">MGTAASSNKLQYGYPTPGPQSPTAQKVMDHVFFLSNGEWKKAREENDYDYIVVGTGFCALAFAERILEKENSNARILLIERGTFFLPEHFQNLPLPFKDTLGGLSETFPWTMSIENQQPESLIKWQHGMVPFFGGRSTLWSAWCPIPNSEEFAGWPTHTIEAARNNFETAKTLLRVQNADEIDNFPNQEIANFVSGTRPVYGALQRQVQGLLQELGTGVSGIYRTDPAPLASASMQENGIDFQKFATPGELLELAEKFNKVDENGERVGPQLDIVSACTVEEIHQQELNGERKATALQTSRGVLPLGNAELVLAMGTLPPTTLVRNSFPTIPNLGSRFSAHFISSIVARVPKSDLDPHGQFGQLELGANYVAGVANDSFDQQFHIQLSSLWDSDPEKNAELALRYMPDVVATASMEQLQSSPDHVVFVCAVLGELDYKNFNNWFKQNAADDNVTTNSLLQITTNKLDIETWDKMDQSTFDILETVLSPNGSGVVEYWHPRFENGQDHGEWVGSRPAAKDIRVDAPVHESSTLHIGEEESAPVDLNYKLKGTANVYITGGALWPQGGSWNPTLTMVALAQDLADKLHSKK</sequence>
<dbReference type="InterPro" id="IPR051473">
    <property type="entry name" value="P2Ox-like"/>
</dbReference>
<evidence type="ECO:0000313" key="8">
    <source>
        <dbReference type="EMBL" id="GLQ73441.1"/>
    </source>
</evidence>
<evidence type="ECO:0000256" key="5">
    <source>
        <dbReference type="ARBA" id="ARBA00023002"/>
    </source>
</evidence>
<keyword evidence="9" id="KW-1185">Reference proteome</keyword>
<evidence type="ECO:0000256" key="1">
    <source>
        <dbReference type="ARBA" id="ARBA00001974"/>
    </source>
</evidence>
<dbReference type="InterPro" id="IPR036188">
    <property type="entry name" value="FAD/NAD-bd_sf"/>
</dbReference>
<reference evidence="9" key="1">
    <citation type="journal article" date="2019" name="Int. J. Syst. Evol. Microbiol.">
        <title>The Global Catalogue of Microorganisms (GCM) 10K type strain sequencing project: providing services to taxonomists for standard genome sequencing and annotation.</title>
        <authorList>
            <consortium name="The Broad Institute Genomics Platform"/>
            <consortium name="The Broad Institute Genome Sequencing Center for Infectious Disease"/>
            <person name="Wu L."/>
            <person name="Ma J."/>
        </authorList>
    </citation>
    <scope>NUCLEOTIDE SEQUENCE [LARGE SCALE GENOMIC DNA]</scope>
    <source>
        <strain evidence="9">NBRC 15640</strain>
    </source>
</reference>
<keyword evidence="4" id="KW-0274">FAD</keyword>
<dbReference type="SUPFAM" id="SSF51905">
    <property type="entry name" value="FAD/NAD(P)-binding domain"/>
    <property type="match status" value="1"/>
</dbReference>
<evidence type="ECO:0000313" key="9">
    <source>
        <dbReference type="Proteomes" id="UP001156690"/>
    </source>
</evidence>
<keyword evidence="5" id="KW-0560">Oxidoreductase</keyword>
<evidence type="ECO:0000256" key="2">
    <source>
        <dbReference type="ARBA" id="ARBA00010790"/>
    </source>
</evidence>
<feature type="domain" description="Glucose-methanol-choline oxidoreductase C-terminal" evidence="7">
    <location>
        <begin position="521"/>
        <end position="578"/>
    </location>
</feature>
<dbReference type="Proteomes" id="UP001156690">
    <property type="component" value="Unassembled WGS sequence"/>
</dbReference>
<dbReference type="PANTHER" id="PTHR42784:SF1">
    <property type="entry name" value="PYRANOSE 2-OXIDASE"/>
    <property type="match status" value="1"/>
</dbReference>
<comment type="similarity">
    <text evidence="2">Belongs to the GMC oxidoreductase family.</text>
</comment>
<evidence type="ECO:0000256" key="6">
    <source>
        <dbReference type="SAM" id="MobiDB-lite"/>
    </source>
</evidence>
<evidence type="ECO:0000259" key="7">
    <source>
        <dbReference type="Pfam" id="PF05199"/>
    </source>
</evidence>
<feature type="compositionally biased region" description="Polar residues" evidence="6">
    <location>
        <begin position="1"/>
        <end position="10"/>
    </location>
</feature>
<gene>
    <name evidence="8" type="ORF">GCM10007932_28010</name>
</gene>
<feature type="region of interest" description="Disordered" evidence="6">
    <location>
        <begin position="1"/>
        <end position="21"/>
    </location>
</feature>
<organism evidence="8 9">
    <name type="scientific">Vibrio penaeicida</name>
    <dbReference type="NCBI Taxonomy" id="104609"/>
    <lineage>
        <taxon>Bacteria</taxon>
        <taxon>Pseudomonadati</taxon>
        <taxon>Pseudomonadota</taxon>
        <taxon>Gammaproteobacteria</taxon>
        <taxon>Vibrionales</taxon>
        <taxon>Vibrionaceae</taxon>
        <taxon>Vibrio</taxon>
    </lineage>
</organism>
<dbReference type="PANTHER" id="PTHR42784">
    <property type="entry name" value="PYRANOSE 2-OXIDASE"/>
    <property type="match status" value="1"/>
</dbReference>
<evidence type="ECO:0000256" key="3">
    <source>
        <dbReference type="ARBA" id="ARBA00022630"/>
    </source>
</evidence>
<dbReference type="Pfam" id="PF05199">
    <property type="entry name" value="GMC_oxred_C"/>
    <property type="match status" value="1"/>
</dbReference>
<dbReference type="AlphaFoldDB" id="A0AAV5NTW5"/>